<dbReference type="Proteomes" id="UP000078397">
    <property type="component" value="Unassembled WGS sequence"/>
</dbReference>
<gene>
    <name evidence="3" type="ORF">VFPPC_04880</name>
</gene>
<proteinExistence type="predicted"/>
<feature type="signal peptide" evidence="1">
    <location>
        <begin position="1"/>
        <end position="18"/>
    </location>
</feature>
<evidence type="ECO:0000259" key="2">
    <source>
        <dbReference type="Pfam" id="PF16862"/>
    </source>
</evidence>
<dbReference type="InterPro" id="IPR052974">
    <property type="entry name" value="GH79_Enzymes"/>
</dbReference>
<dbReference type="RefSeq" id="XP_018145521.1">
    <property type="nucleotide sequence ID" value="XM_018284150.1"/>
</dbReference>
<keyword evidence="4" id="KW-1185">Reference proteome</keyword>
<sequence>MAKTSVLALLSAIASVTAETYNVPANPTTSGQPFDSFVSYSIEFSSFPDFAGNLSHPNKYSYNLIKNIHALSNTNPIFRVGGNTQDFALYNASQTAALIGIVDPNRSPDYPTTITIGKAYFESYRTWPGVKFSHGFNMGLGGKTPEGWQTLVDTAPLACQALRHGNLYTWEYSNEPDLFTSGTYAPRPKGWNETAMVDEWLKGTDEIRSQVKRYCPEIDVKFIAPSNAGANNALKATKMWAAGLDKRNDIEMFSTHNYIDGAKVPGVTLQGTLMNHTRTKQSVNNHITEYNAIFNTTKSPPPLIFGETNSLYNQGRPGLSNTFGAALWGVNFNMYSASVGFKRVHMHQGTNYRYQAWQPITTDLDTVGTKAPYYASIAVAYMTRRVGRTPVSISNIPLSADVAESAYAAHYSSRGRNQLARLMVVNMHGYNTTVDGAGLEPLPTPPKRTVRNYKFHVEGVRDGVRASVYRLMANGSDAITGITYDGWSYNYDLDEGKGVRLRNVTIGEKVVVKGGQVEVDVADSSAVILSFGKGC</sequence>
<protein>
    <submittedName>
        <fullName evidence="3">Glycoside hydrolase family 79 protein</fullName>
    </submittedName>
</protein>
<reference evidence="3 4" key="1">
    <citation type="journal article" date="2016" name="PLoS Pathog.">
        <title>Biosynthesis of antibiotic leucinostatins in bio-control fungus Purpureocillium lilacinum and their inhibition on phytophthora revealed by genome mining.</title>
        <authorList>
            <person name="Wang G."/>
            <person name="Liu Z."/>
            <person name="Lin R."/>
            <person name="Li E."/>
            <person name="Mao Z."/>
            <person name="Ling J."/>
            <person name="Yang Y."/>
            <person name="Yin W.B."/>
            <person name="Xie B."/>
        </authorList>
    </citation>
    <scope>NUCLEOTIDE SEQUENCE [LARGE SCALE GENOMIC DNA]</scope>
    <source>
        <strain evidence="3">170</strain>
    </source>
</reference>
<dbReference type="Pfam" id="PF16862">
    <property type="entry name" value="Glyco_hydro_79C"/>
    <property type="match status" value="1"/>
</dbReference>
<comment type="caution">
    <text evidence="3">The sequence shown here is derived from an EMBL/GenBank/DDBJ whole genome shotgun (WGS) entry which is preliminary data.</text>
</comment>
<dbReference type="EMBL" id="LSBJ02000003">
    <property type="protein sequence ID" value="OAQ68671.1"/>
    <property type="molecule type" value="Genomic_DNA"/>
</dbReference>
<dbReference type="Gene3D" id="3.20.20.80">
    <property type="entry name" value="Glycosidases"/>
    <property type="match status" value="1"/>
</dbReference>
<dbReference type="InterPro" id="IPR017853">
    <property type="entry name" value="GH"/>
</dbReference>
<dbReference type="InterPro" id="IPR031728">
    <property type="entry name" value="GlcAase_C"/>
</dbReference>
<evidence type="ECO:0000313" key="4">
    <source>
        <dbReference type="Proteomes" id="UP000078397"/>
    </source>
</evidence>
<dbReference type="PANTHER" id="PTHR36183:SF2">
    <property type="entry name" value="BETA-GLUCURONIDASE C-TERMINAL DOMAIN-CONTAINING PROTEIN"/>
    <property type="match status" value="1"/>
</dbReference>
<organism evidence="3 4">
    <name type="scientific">Pochonia chlamydosporia 170</name>
    <dbReference type="NCBI Taxonomy" id="1380566"/>
    <lineage>
        <taxon>Eukaryota</taxon>
        <taxon>Fungi</taxon>
        <taxon>Dikarya</taxon>
        <taxon>Ascomycota</taxon>
        <taxon>Pezizomycotina</taxon>
        <taxon>Sordariomycetes</taxon>
        <taxon>Hypocreomycetidae</taxon>
        <taxon>Hypocreales</taxon>
        <taxon>Clavicipitaceae</taxon>
        <taxon>Pochonia</taxon>
    </lineage>
</organism>
<dbReference type="KEGG" id="pchm:VFPPC_04880"/>
<dbReference type="GO" id="GO:0016787">
    <property type="term" value="F:hydrolase activity"/>
    <property type="evidence" value="ECO:0007669"/>
    <property type="project" value="UniProtKB-KW"/>
</dbReference>
<accession>A0A179FU73</accession>
<dbReference type="OrthoDB" id="2796951at2759"/>
<dbReference type="SUPFAM" id="SSF51445">
    <property type="entry name" value="(Trans)glycosidases"/>
    <property type="match status" value="1"/>
</dbReference>
<dbReference type="GeneID" id="28848144"/>
<keyword evidence="1" id="KW-0732">Signal</keyword>
<evidence type="ECO:0000256" key="1">
    <source>
        <dbReference type="SAM" id="SignalP"/>
    </source>
</evidence>
<dbReference type="AlphaFoldDB" id="A0A179FU73"/>
<feature type="chain" id="PRO_5008102016" evidence="1">
    <location>
        <begin position="19"/>
        <end position="535"/>
    </location>
</feature>
<name>A0A179FU73_METCM</name>
<dbReference type="PANTHER" id="PTHR36183">
    <property type="entry name" value="BETA-GLUCURONIDASE"/>
    <property type="match status" value="1"/>
</dbReference>
<feature type="domain" description="Beta-glucuronidase C-terminal" evidence="2">
    <location>
        <begin position="407"/>
        <end position="528"/>
    </location>
</feature>
<keyword evidence="3" id="KW-0378">Hydrolase</keyword>
<evidence type="ECO:0000313" key="3">
    <source>
        <dbReference type="EMBL" id="OAQ68671.1"/>
    </source>
</evidence>